<dbReference type="Proteomes" id="UP000473325">
    <property type="component" value="Unassembled WGS sequence"/>
</dbReference>
<gene>
    <name evidence="10" type="ORF">GRQ65_15260</name>
</gene>
<dbReference type="SUPFAM" id="SSF50692">
    <property type="entry name" value="ADC-like"/>
    <property type="match status" value="1"/>
</dbReference>
<dbReference type="GO" id="GO:0016491">
    <property type="term" value="F:oxidoreductase activity"/>
    <property type="evidence" value="ECO:0007669"/>
    <property type="project" value="UniProtKB-KW"/>
</dbReference>
<dbReference type="GO" id="GO:0030288">
    <property type="term" value="C:outer membrane-bounded periplasmic space"/>
    <property type="evidence" value="ECO:0007669"/>
    <property type="project" value="TreeGrafter"/>
</dbReference>
<dbReference type="PANTHER" id="PTHR43742:SF10">
    <property type="entry name" value="TRIMETHYLAMINE-N-OXIDE REDUCTASE 2"/>
    <property type="match status" value="1"/>
</dbReference>
<dbReference type="Pfam" id="PF01568">
    <property type="entry name" value="Molydop_binding"/>
    <property type="match status" value="1"/>
</dbReference>
<evidence type="ECO:0000256" key="6">
    <source>
        <dbReference type="ARBA" id="ARBA00023002"/>
    </source>
</evidence>
<evidence type="ECO:0000313" key="11">
    <source>
        <dbReference type="Proteomes" id="UP000473325"/>
    </source>
</evidence>
<dbReference type="Pfam" id="PF00384">
    <property type="entry name" value="Molybdopterin"/>
    <property type="match status" value="1"/>
</dbReference>
<sequence length="830" mass="88309">MSTDFVRIAVGPTVDGSEGPGPRADVDAFPSPCLIAADGSGPSRAGRSGLGSTVVNTQRRRLVETSAHWGSYLAEVSDDGEVVGVRPHEGDELSPATGNVAAAHRHPSRVARPAVRRAWLEHGPGPDEGRGAPGSEYVEVGWDEALDLVATELARVRREHGDDAVFGGSYGWGSAGRLHHAQSQVHRFLNLTGGYVRSVADYSRGASQVLLPHLVGAAAAADVRTRPVSWAQIAEHTDLLVTFGGVRRSNGWVVPGGQSRHENGALAGGAAGSTRVVSLSAQRDDAMADLAAEWVGVMPGTDTAVMLALVHVLVVDGLADEEFLARWTVGADRVRAYVLGESDGVAKTPEWAEGVSRTPAERIRRLAHEMAAGRTLINVVYALQRGERGEQPVFAALTLAAFLGQVGLPGGGFAHGLGSMGDYGSGRVSAPLPTFRQGANPVPDLIPCARIADLLLSPGGELAFDGSTLRLPDVRLAWWAGGNPFHHHQDLVRLRGAFARLDTLVVHETHWTPTAKHADVVLPVASSLERDDLVAGNADRRLRASRRVSAPYADAREELWIFGRLAERLGVSHDDGLSSSAWLERIYEEWRAAGAAPPGAPAFAEFWRDGGLDLVAPAYDDPVFTAFRADPEAHPLDTASGRIELWSSSIEAAALPDLAPHAEWREPRRWWGSPDAAEWDLHLLCNQPSHRLHSQLDMGEASGSTKVAGREPIRLHPDDAAARGLATGDVVRVTSPTGSLLAGVVVSDALLPGVAQMHTGAWWDPSAPEIATCVHGNVNVLTPDEPTSSLTQATSGAHVLVRVERYDGVLPPVRAHEPPPLLPRRSATQL</sequence>
<dbReference type="Pfam" id="PF18364">
    <property type="entry name" value="Molybdopterin_N"/>
    <property type="match status" value="1"/>
</dbReference>
<dbReference type="PROSITE" id="PS00490">
    <property type="entry name" value="MOLYBDOPTERIN_PROK_2"/>
    <property type="match status" value="1"/>
</dbReference>
<dbReference type="Gene3D" id="2.40.40.20">
    <property type="match status" value="1"/>
</dbReference>
<evidence type="ECO:0000259" key="9">
    <source>
        <dbReference type="Pfam" id="PF18364"/>
    </source>
</evidence>
<comment type="similarity">
    <text evidence="2">Belongs to the prokaryotic molybdopterin-containing oxidoreductase family.</text>
</comment>
<keyword evidence="11" id="KW-1185">Reference proteome</keyword>
<dbReference type="Gene3D" id="3.40.50.740">
    <property type="match status" value="1"/>
</dbReference>
<dbReference type="GO" id="GO:0043546">
    <property type="term" value="F:molybdopterin cofactor binding"/>
    <property type="evidence" value="ECO:0007669"/>
    <property type="project" value="InterPro"/>
</dbReference>
<dbReference type="InterPro" id="IPR041460">
    <property type="entry name" value="Molybdopterin_N"/>
</dbReference>
<dbReference type="GO" id="GO:0030151">
    <property type="term" value="F:molybdenum ion binding"/>
    <property type="evidence" value="ECO:0007669"/>
    <property type="project" value="TreeGrafter"/>
</dbReference>
<evidence type="ECO:0000259" key="8">
    <source>
        <dbReference type="Pfam" id="PF01568"/>
    </source>
</evidence>
<dbReference type="Gene3D" id="3.90.55.10">
    <property type="entry name" value="Dimethylsulfoxide Reductase, domain 3"/>
    <property type="match status" value="1"/>
</dbReference>
<evidence type="ECO:0000256" key="2">
    <source>
        <dbReference type="ARBA" id="ARBA00010312"/>
    </source>
</evidence>
<evidence type="ECO:0000256" key="3">
    <source>
        <dbReference type="ARBA" id="ARBA00022505"/>
    </source>
</evidence>
<dbReference type="Gene3D" id="3.40.228.10">
    <property type="entry name" value="Dimethylsulfoxide Reductase, domain 2"/>
    <property type="match status" value="1"/>
</dbReference>
<name>A0A6L7EY72_9ACTN</name>
<evidence type="ECO:0000256" key="1">
    <source>
        <dbReference type="ARBA" id="ARBA00001942"/>
    </source>
</evidence>
<organism evidence="10 11">
    <name type="scientific">Nocardioides flavescens</name>
    <dbReference type="NCBI Taxonomy" id="2691959"/>
    <lineage>
        <taxon>Bacteria</taxon>
        <taxon>Bacillati</taxon>
        <taxon>Actinomycetota</taxon>
        <taxon>Actinomycetes</taxon>
        <taxon>Propionibacteriales</taxon>
        <taxon>Nocardioidaceae</taxon>
        <taxon>Nocardioides</taxon>
    </lineage>
</organism>
<protein>
    <submittedName>
        <fullName evidence="10">Molybdopterin-dependent oxidoreductase</fullName>
    </submittedName>
</protein>
<dbReference type="InterPro" id="IPR006657">
    <property type="entry name" value="MoPterin_dinucl-bd_dom"/>
</dbReference>
<dbReference type="InterPro" id="IPR006656">
    <property type="entry name" value="Mopterin_OxRdtase"/>
</dbReference>
<keyword evidence="3" id="KW-0500">Molybdenum</keyword>
<reference evidence="10 11" key="1">
    <citation type="submission" date="2019-12" db="EMBL/GenBank/DDBJ databases">
        <authorList>
            <person name="Kun Z."/>
        </authorList>
    </citation>
    <scope>NUCLEOTIDE SEQUENCE [LARGE SCALE GENOMIC DNA]</scope>
    <source>
        <strain evidence="10 11">YIM 123512</strain>
    </source>
</reference>
<keyword evidence="4" id="KW-0479">Metal-binding</keyword>
<evidence type="ECO:0000313" key="10">
    <source>
        <dbReference type="EMBL" id="MXG90906.1"/>
    </source>
</evidence>
<comment type="cofactor">
    <cofactor evidence="1">
        <name>Mo-bis(molybdopterin guanine dinucleotide)</name>
        <dbReference type="ChEBI" id="CHEBI:60539"/>
    </cofactor>
</comment>
<comment type="caution">
    <text evidence="10">The sequence shown here is derived from an EMBL/GenBank/DDBJ whole genome shotgun (WGS) entry which is preliminary data.</text>
</comment>
<dbReference type="InterPro" id="IPR006655">
    <property type="entry name" value="Mopterin_OxRdtase_prok_CS"/>
</dbReference>
<feature type="domain" description="Molybdopterin dinucleotide-binding" evidence="8">
    <location>
        <begin position="681"/>
        <end position="795"/>
    </location>
</feature>
<dbReference type="GO" id="GO:0009055">
    <property type="term" value="F:electron transfer activity"/>
    <property type="evidence" value="ECO:0007669"/>
    <property type="project" value="TreeGrafter"/>
</dbReference>
<keyword evidence="6" id="KW-0560">Oxidoreductase</keyword>
<dbReference type="SUPFAM" id="SSF53706">
    <property type="entry name" value="Formate dehydrogenase/DMSO reductase, domains 1-3"/>
    <property type="match status" value="1"/>
</dbReference>
<evidence type="ECO:0000259" key="7">
    <source>
        <dbReference type="Pfam" id="PF00384"/>
    </source>
</evidence>
<evidence type="ECO:0000256" key="4">
    <source>
        <dbReference type="ARBA" id="ARBA00022723"/>
    </source>
</evidence>
<evidence type="ECO:0000256" key="5">
    <source>
        <dbReference type="ARBA" id="ARBA00022764"/>
    </source>
</evidence>
<dbReference type="AlphaFoldDB" id="A0A6L7EY72"/>
<proteinExistence type="inferred from homology"/>
<dbReference type="PANTHER" id="PTHR43742">
    <property type="entry name" value="TRIMETHYLAMINE-N-OXIDE REDUCTASE"/>
    <property type="match status" value="1"/>
</dbReference>
<feature type="domain" description="Molybdopterin oxidoreductase" evidence="7">
    <location>
        <begin position="109"/>
        <end position="568"/>
    </location>
</feature>
<dbReference type="GO" id="GO:0009061">
    <property type="term" value="P:anaerobic respiration"/>
    <property type="evidence" value="ECO:0007669"/>
    <property type="project" value="TreeGrafter"/>
</dbReference>
<keyword evidence="5" id="KW-0574">Periplasm</keyword>
<feature type="domain" description="Molybdopterin oxidoreductase N-terminal" evidence="9">
    <location>
        <begin position="65"/>
        <end position="92"/>
    </location>
</feature>
<dbReference type="EMBL" id="WUEK01000009">
    <property type="protein sequence ID" value="MXG90906.1"/>
    <property type="molecule type" value="Genomic_DNA"/>
</dbReference>
<accession>A0A6L7EY72</accession>
<dbReference type="InterPro" id="IPR050612">
    <property type="entry name" value="Prok_Mopterin_Oxidored"/>
</dbReference>
<dbReference type="InterPro" id="IPR009010">
    <property type="entry name" value="Asp_de-COase-like_dom_sf"/>
</dbReference>